<organism evidence="2 3">
    <name type="scientific">Cymbomonas tetramitiformis</name>
    <dbReference type="NCBI Taxonomy" id="36881"/>
    <lineage>
        <taxon>Eukaryota</taxon>
        <taxon>Viridiplantae</taxon>
        <taxon>Chlorophyta</taxon>
        <taxon>Pyramimonadophyceae</taxon>
        <taxon>Pyramimonadales</taxon>
        <taxon>Pyramimonadaceae</taxon>
        <taxon>Cymbomonas</taxon>
    </lineage>
</organism>
<evidence type="ECO:0000313" key="3">
    <source>
        <dbReference type="Proteomes" id="UP001190700"/>
    </source>
</evidence>
<name>A0AAE0BGC9_9CHLO</name>
<comment type="caution">
    <text evidence="2">The sequence shown here is derived from an EMBL/GenBank/DDBJ whole genome shotgun (WGS) entry which is preliminary data.</text>
</comment>
<keyword evidence="3" id="KW-1185">Reference proteome</keyword>
<feature type="region of interest" description="Disordered" evidence="1">
    <location>
        <begin position="287"/>
        <end position="310"/>
    </location>
</feature>
<sequence length="884" mass="98179">MVRRDLNGPSMLKASAEDNKAFKKNSRPDWQGMYEELPSFLQSVGSDSGTPSEAYAWLMEPAEEDGKMASRNAVWVVAKKATAEDAEGEVSDEYLHNGNSLVGLTGSDGLESTMYYWAMRKFVYELNKRACEKRFRLRLSTKDMAKGDVEWKDLEDIVRVQVKIKDEVEEWGLSIVQDLLRRQACPYSVYELKKFGIDLINVVVSAIRAAESKKGVIKEKPATPPSGGETESEQSAKRLNLHKRQAALAEPRDCWVGSDTSRCPSDYLDSRINSARPDLKDKLAQEVDDIKSRVSSAPASTRGLSDDEDEGCAARAAIQKEFEDDGEPLSADVHVALGSIKKMQGFTPMTPEEHKEGNPLRSARPACHLEKKVTLMTTLLASVASTFTQITAVLHHEGRLASKKSSNVLAAIEEMKATASLAVDIEGMRGECHDEEEDLPELTDGNDSDSEDGFLDQESHEIAEHAGASSNDVAGTISTEGYEELEEVRSRGRPYSDLCLSNFWLVDQGLIRDGTRMFTAPSKPIDTNVEVYNTFRLLTVHLNYQELAQAPGTNTVKVVHDQVLRLLETGTGRRKGVMLWEETMPRFVYVPVQHLHVYGLVNEVLAWPGHLRHVHAQEVEGAGGLCPLYLGDAPRVAGQHPISDFPEGQWATRTLVSIVVSEPNCQASFDETACPIRWIADFSRNLYSISLQATEIAEEARLIAYFADRRAGFKFHPMTLHPKDPERRMLGFEECKTQDDANCVLLGKAPASRERPQGRRDMPPPPAPGPTGPTMTWLDKEQGRRHLESPAASTFWIPYVMPPPPGSRGPPVDEPVLMLPKLNQHRYQENSEKHPAAHFTLFGSKPQKQPKVTKPTIVHALYHAVQEAGKCVRSVVSERGRVPG</sequence>
<dbReference type="Proteomes" id="UP001190700">
    <property type="component" value="Unassembled WGS sequence"/>
</dbReference>
<reference evidence="2 3" key="1">
    <citation type="journal article" date="2015" name="Genome Biol. Evol.">
        <title>Comparative Genomics of a Bacterivorous Green Alga Reveals Evolutionary Causalities and Consequences of Phago-Mixotrophic Mode of Nutrition.</title>
        <authorList>
            <person name="Burns J.A."/>
            <person name="Paasch A."/>
            <person name="Narechania A."/>
            <person name="Kim E."/>
        </authorList>
    </citation>
    <scope>NUCLEOTIDE SEQUENCE [LARGE SCALE GENOMIC DNA]</scope>
    <source>
        <strain evidence="2 3">PLY_AMNH</strain>
    </source>
</reference>
<feature type="region of interest" description="Disordered" evidence="1">
    <location>
        <begin position="217"/>
        <end position="236"/>
    </location>
</feature>
<dbReference type="EMBL" id="LGRX02035309">
    <property type="protein sequence ID" value="KAK3235355.1"/>
    <property type="molecule type" value="Genomic_DNA"/>
</dbReference>
<dbReference type="AlphaFoldDB" id="A0AAE0BGC9"/>
<protein>
    <submittedName>
        <fullName evidence="2">Uncharacterized protein</fullName>
    </submittedName>
</protein>
<feature type="region of interest" description="Disordered" evidence="1">
    <location>
        <begin position="748"/>
        <end position="777"/>
    </location>
</feature>
<proteinExistence type="predicted"/>
<feature type="compositionally biased region" description="Polar residues" evidence="1">
    <location>
        <begin position="293"/>
        <end position="303"/>
    </location>
</feature>
<feature type="compositionally biased region" description="Basic and acidic residues" evidence="1">
    <location>
        <begin position="751"/>
        <end position="762"/>
    </location>
</feature>
<gene>
    <name evidence="2" type="ORF">CYMTET_54436</name>
</gene>
<evidence type="ECO:0000256" key="1">
    <source>
        <dbReference type="SAM" id="MobiDB-lite"/>
    </source>
</evidence>
<feature type="region of interest" description="Disordered" evidence="1">
    <location>
        <begin position="1"/>
        <end position="27"/>
    </location>
</feature>
<feature type="region of interest" description="Disordered" evidence="1">
    <location>
        <begin position="433"/>
        <end position="454"/>
    </location>
</feature>
<accession>A0AAE0BGC9</accession>
<evidence type="ECO:0000313" key="2">
    <source>
        <dbReference type="EMBL" id="KAK3235355.1"/>
    </source>
</evidence>